<keyword evidence="1" id="KW-0812">Transmembrane</keyword>
<feature type="transmembrane region" description="Helical" evidence="1">
    <location>
        <begin position="41"/>
        <end position="60"/>
    </location>
</feature>
<organism evidence="2 3">
    <name type="scientific">Clostridium senegalense</name>
    <dbReference type="NCBI Taxonomy" id="1465809"/>
    <lineage>
        <taxon>Bacteria</taxon>
        <taxon>Bacillati</taxon>
        <taxon>Bacillota</taxon>
        <taxon>Clostridia</taxon>
        <taxon>Eubacteriales</taxon>
        <taxon>Clostridiaceae</taxon>
        <taxon>Clostridium</taxon>
    </lineage>
</organism>
<dbReference type="InterPro" id="IPR025699">
    <property type="entry name" value="ABC2_memb-like"/>
</dbReference>
<reference evidence="2 3" key="1">
    <citation type="submission" date="2020-02" db="EMBL/GenBank/DDBJ databases">
        <title>Genome assembly of a novel Clostridium senegalense strain.</title>
        <authorList>
            <person name="Gupta T.B."/>
            <person name="Jauregui R."/>
            <person name="Maclean P."/>
            <person name="Nawarathana A."/>
            <person name="Brightwell G."/>
        </authorList>
    </citation>
    <scope>NUCLEOTIDE SEQUENCE [LARGE SCALE GENOMIC DNA]</scope>
    <source>
        <strain evidence="2 3">AGRFS4</strain>
    </source>
</reference>
<dbReference type="EMBL" id="JAAGPU010000043">
    <property type="protein sequence ID" value="NEU06397.1"/>
    <property type="molecule type" value="Genomic_DNA"/>
</dbReference>
<keyword evidence="1" id="KW-0472">Membrane</keyword>
<name>A0A6M0H781_9CLOT</name>
<dbReference type="PANTHER" id="PTHR41309">
    <property type="entry name" value="MEMBRANE PROTEIN-RELATED"/>
    <property type="match status" value="1"/>
</dbReference>
<evidence type="ECO:0000313" key="3">
    <source>
        <dbReference type="Proteomes" id="UP000481872"/>
    </source>
</evidence>
<dbReference type="Proteomes" id="UP000481872">
    <property type="component" value="Unassembled WGS sequence"/>
</dbReference>
<dbReference type="RefSeq" id="WP_199870836.1">
    <property type="nucleotide sequence ID" value="NZ_JAAGPU010000043.1"/>
</dbReference>
<evidence type="ECO:0000256" key="1">
    <source>
        <dbReference type="SAM" id="Phobius"/>
    </source>
</evidence>
<dbReference type="Pfam" id="PF13346">
    <property type="entry name" value="ABC2_membrane_5"/>
    <property type="match status" value="1"/>
</dbReference>
<comment type="caution">
    <text evidence="2">The sequence shown here is derived from an EMBL/GenBank/DDBJ whole genome shotgun (WGS) entry which is preliminary data.</text>
</comment>
<sequence>MNALLKKDMITSKNPLIIMNLLVGCVMVVLTIIGAKAPVYFPIYIFATLFIPIILNKFTATEETRKYYDMLINSFPVDRKDVVVSKYTFYLLVYFITSIFLLSIIFVLGKISGENLKMLLFSQSFSFLYYVVIICVPNYIFYKASYDVAVKYSGFTLLGIIYLPMLVIFLAEKIFPSASKKVVGFFMKSIENGFLIIPLIFLIGLVIYGIITTLSIKGYCNKDLS</sequence>
<evidence type="ECO:0008006" key="4">
    <source>
        <dbReference type="Google" id="ProtNLM"/>
    </source>
</evidence>
<protein>
    <recommendedName>
        <fullName evidence="4">ABC-2 transporter permease</fullName>
    </recommendedName>
</protein>
<dbReference type="PANTHER" id="PTHR41309:SF2">
    <property type="entry name" value="MEMBRANE PROTEIN"/>
    <property type="match status" value="1"/>
</dbReference>
<evidence type="ECO:0000313" key="2">
    <source>
        <dbReference type="EMBL" id="NEU06397.1"/>
    </source>
</evidence>
<feature type="transmembrane region" description="Helical" evidence="1">
    <location>
        <begin position="195"/>
        <end position="216"/>
    </location>
</feature>
<proteinExistence type="predicted"/>
<keyword evidence="1" id="KW-1133">Transmembrane helix</keyword>
<dbReference type="PROSITE" id="PS51257">
    <property type="entry name" value="PROKAR_LIPOPROTEIN"/>
    <property type="match status" value="1"/>
</dbReference>
<accession>A0A6M0H781</accession>
<keyword evidence="3" id="KW-1185">Reference proteome</keyword>
<feature type="transmembrane region" description="Helical" evidence="1">
    <location>
        <begin position="89"/>
        <end position="108"/>
    </location>
</feature>
<feature type="transmembrane region" description="Helical" evidence="1">
    <location>
        <begin position="120"/>
        <end position="142"/>
    </location>
</feature>
<dbReference type="AlphaFoldDB" id="A0A6M0H781"/>
<feature type="transmembrane region" description="Helical" evidence="1">
    <location>
        <begin position="154"/>
        <end position="175"/>
    </location>
</feature>
<gene>
    <name evidence="2" type="ORF">G3M99_16410</name>
</gene>
<feature type="transmembrane region" description="Helical" evidence="1">
    <location>
        <begin position="16"/>
        <end position="35"/>
    </location>
</feature>